<name>A0A9W9EGC5_9EURO</name>
<dbReference type="AlphaFoldDB" id="A0A9W9EGC5"/>
<comment type="caution">
    <text evidence="2">The sequence shown here is derived from an EMBL/GenBank/DDBJ whole genome shotgun (WGS) entry which is preliminary data.</text>
</comment>
<proteinExistence type="predicted"/>
<organism evidence="2 3">
    <name type="scientific">Penicillium alfredii</name>
    <dbReference type="NCBI Taxonomy" id="1506179"/>
    <lineage>
        <taxon>Eukaryota</taxon>
        <taxon>Fungi</taxon>
        <taxon>Dikarya</taxon>
        <taxon>Ascomycota</taxon>
        <taxon>Pezizomycotina</taxon>
        <taxon>Eurotiomycetes</taxon>
        <taxon>Eurotiomycetidae</taxon>
        <taxon>Eurotiales</taxon>
        <taxon>Aspergillaceae</taxon>
        <taxon>Penicillium</taxon>
    </lineage>
</organism>
<dbReference type="Proteomes" id="UP001141434">
    <property type="component" value="Unassembled WGS sequence"/>
</dbReference>
<accession>A0A9W9EGC5</accession>
<dbReference type="GeneID" id="81399266"/>
<sequence>MADFPEKSLLAAVRSQLTLDSDSDQSSSPAHNDQEPFPVYEESAAVDVQHEEAYKYAFAKAVQDQIRSQQVDPKIVPISLATENGHSMQTQALDAIKELLSLPQLRKQTRDRFIALTNMTLRLNHVLFCRGDDFLAPRETTDAKDLASTILMYLAWMDEMLQEHLQTASQVAFIVGQISQEEEVTVYVRYRRMASVVTVHLKKPRPLERRLLTLYLELYEGWVHTAFLHRRNRQILQEEKPNPDRLELSRFLLAIWDVMTRCIENYAVYTSTTRDIREKYFTPALQQLCDSAEVWEQCFEVHAAQ</sequence>
<evidence type="ECO:0000256" key="1">
    <source>
        <dbReference type="SAM" id="MobiDB-lite"/>
    </source>
</evidence>
<protein>
    <submittedName>
        <fullName evidence="2">Uncharacterized protein</fullName>
    </submittedName>
</protein>
<gene>
    <name evidence="2" type="ORF">NUU61_009572</name>
</gene>
<dbReference type="EMBL" id="JAPMSZ010000012">
    <property type="protein sequence ID" value="KAJ5081308.1"/>
    <property type="molecule type" value="Genomic_DNA"/>
</dbReference>
<feature type="compositionally biased region" description="Low complexity" evidence="1">
    <location>
        <begin position="15"/>
        <end position="28"/>
    </location>
</feature>
<dbReference type="OrthoDB" id="4497052at2759"/>
<reference evidence="2" key="2">
    <citation type="journal article" date="2023" name="IMA Fungus">
        <title>Comparative genomic study of the Penicillium genus elucidates a diverse pangenome and 15 lateral gene transfer events.</title>
        <authorList>
            <person name="Petersen C."/>
            <person name="Sorensen T."/>
            <person name="Nielsen M.R."/>
            <person name="Sondergaard T.E."/>
            <person name="Sorensen J.L."/>
            <person name="Fitzpatrick D.A."/>
            <person name="Frisvad J.C."/>
            <person name="Nielsen K.L."/>
        </authorList>
    </citation>
    <scope>NUCLEOTIDE SEQUENCE</scope>
    <source>
        <strain evidence="2">IBT 34128</strain>
    </source>
</reference>
<keyword evidence="3" id="KW-1185">Reference proteome</keyword>
<evidence type="ECO:0000313" key="2">
    <source>
        <dbReference type="EMBL" id="KAJ5081308.1"/>
    </source>
</evidence>
<dbReference type="RefSeq" id="XP_056506595.1">
    <property type="nucleotide sequence ID" value="XM_056660097.1"/>
</dbReference>
<reference evidence="2" key="1">
    <citation type="submission" date="2022-11" db="EMBL/GenBank/DDBJ databases">
        <authorList>
            <person name="Petersen C."/>
        </authorList>
    </citation>
    <scope>NUCLEOTIDE SEQUENCE</scope>
    <source>
        <strain evidence="2">IBT 34128</strain>
    </source>
</reference>
<evidence type="ECO:0000313" key="3">
    <source>
        <dbReference type="Proteomes" id="UP001141434"/>
    </source>
</evidence>
<feature type="region of interest" description="Disordered" evidence="1">
    <location>
        <begin position="15"/>
        <end position="37"/>
    </location>
</feature>